<evidence type="ECO:0000313" key="3">
    <source>
        <dbReference type="EMBL" id="STK71591.1"/>
    </source>
</evidence>
<dbReference type="Pfam" id="PF00795">
    <property type="entry name" value="CN_hydrolase"/>
    <property type="match status" value="1"/>
</dbReference>
<dbReference type="InterPro" id="IPR036526">
    <property type="entry name" value="C-N_Hydrolase_sf"/>
</dbReference>
<dbReference type="InterPro" id="IPR001110">
    <property type="entry name" value="UPF0012_CS"/>
</dbReference>
<evidence type="ECO:0000256" key="1">
    <source>
        <dbReference type="ARBA" id="ARBA00010613"/>
    </source>
</evidence>
<dbReference type="Gene3D" id="3.60.110.10">
    <property type="entry name" value="Carbon-nitrogen hydrolase"/>
    <property type="match status" value="1"/>
</dbReference>
<feature type="domain" description="CN hydrolase" evidence="2">
    <location>
        <begin position="1"/>
        <end position="238"/>
    </location>
</feature>
<dbReference type="SUPFAM" id="SSF56317">
    <property type="entry name" value="Carbon-nitrogen hydrolase"/>
    <property type="match status" value="1"/>
</dbReference>
<reference evidence="3 4" key="1">
    <citation type="submission" date="2018-06" db="EMBL/GenBank/DDBJ databases">
        <authorList>
            <consortium name="Pathogen Informatics"/>
            <person name="Doyle S."/>
        </authorList>
    </citation>
    <scope>NUCLEOTIDE SEQUENCE [LARGE SCALE GENOMIC DNA]</scope>
    <source>
        <strain evidence="3 4">NCTC8179</strain>
    </source>
</reference>
<comment type="similarity">
    <text evidence="1">Belongs to the carbon-nitrogen hydrolase superfamily. NIT1/NIT2 family.</text>
</comment>
<dbReference type="PANTHER" id="PTHR23088:SF27">
    <property type="entry name" value="DEAMINATED GLUTATHIONE AMIDASE"/>
    <property type="match status" value="1"/>
</dbReference>
<accession>A0A376ZTD9</accession>
<dbReference type="NCBIfam" id="NF033621">
    <property type="entry name" value="de_GSH_amidase"/>
    <property type="match status" value="1"/>
</dbReference>
<sequence>MLVAAGQFAVTSVWEKNAEICASLMAQAAENDVSLFVLPEALLARDDHDADLSVKSAQLLEGEFLGRLRRESKRNMMTTILTIHVPSTPGRAWNMLVALQAGNIVARYAKLHLYDAFAIQESRRVDAGNEIAPLLEVEGMKVGLMTCYDLRFPELALAQALQGAEILVLPAAWVRGPLKEHHWSTLLAARALDTTCYMVAAGECGNKNIGQSRIIDPFGVTIAAASEMPALIMAEVTPRTCASGARATARLKQPSLCAAAIIMMFFYSALDSPCYRLLLCARVE</sequence>
<organism evidence="3 4">
    <name type="scientific">Escherichia coli</name>
    <dbReference type="NCBI Taxonomy" id="562"/>
    <lineage>
        <taxon>Bacteria</taxon>
        <taxon>Pseudomonadati</taxon>
        <taxon>Pseudomonadota</taxon>
        <taxon>Gammaproteobacteria</taxon>
        <taxon>Enterobacterales</taxon>
        <taxon>Enterobacteriaceae</taxon>
        <taxon>Escherichia</taxon>
    </lineage>
</organism>
<protein>
    <submittedName>
        <fullName evidence="3">Amidase</fullName>
        <ecNumber evidence="3">3.5.1.100</ecNumber>
    </submittedName>
</protein>
<dbReference type="PROSITE" id="PS50263">
    <property type="entry name" value="CN_HYDROLASE"/>
    <property type="match status" value="1"/>
</dbReference>
<dbReference type="InterPro" id="IPR047999">
    <property type="entry name" value="De_GSH_amidase"/>
</dbReference>
<evidence type="ECO:0000259" key="2">
    <source>
        <dbReference type="PROSITE" id="PS50263"/>
    </source>
</evidence>
<dbReference type="EMBL" id="UGEB01000001">
    <property type="protein sequence ID" value="STK71591.1"/>
    <property type="molecule type" value="Genomic_DNA"/>
</dbReference>
<evidence type="ECO:0000313" key="4">
    <source>
        <dbReference type="Proteomes" id="UP000255543"/>
    </source>
</evidence>
<dbReference type="PANTHER" id="PTHR23088">
    <property type="entry name" value="NITRILASE-RELATED"/>
    <property type="match status" value="1"/>
</dbReference>
<dbReference type="AlphaFoldDB" id="A0A376ZTD9"/>
<keyword evidence="3" id="KW-0378">Hydrolase</keyword>
<dbReference type="Proteomes" id="UP000255543">
    <property type="component" value="Unassembled WGS sequence"/>
</dbReference>
<dbReference type="CDD" id="cd07581">
    <property type="entry name" value="nitrilase_3"/>
    <property type="match status" value="1"/>
</dbReference>
<dbReference type="PROSITE" id="PS01227">
    <property type="entry name" value="UPF0012"/>
    <property type="match status" value="1"/>
</dbReference>
<name>A0A376ZTD9_ECOLX</name>
<proteinExistence type="inferred from homology"/>
<gene>
    <name evidence="3" type="primary">ybeM</name>
    <name evidence="3" type="ORF">NCTC8179_01949</name>
</gene>
<dbReference type="GO" id="GO:0016787">
    <property type="term" value="F:hydrolase activity"/>
    <property type="evidence" value="ECO:0007669"/>
    <property type="project" value="UniProtKB-KW"/>
</dbReference>
<dbReference type="InterPro" id="IPR003010">
    <property type="entry name" value="C-N_Hydrolase"/>
</dbReference>
<dbReference type="EC" id="3.5.1.100" evidence="3"/>